<evidence type="ECO:0000313" key="2">
    <source>
        <dbReference type="EMBL" id="MFN6506300.1"/>
    </source>
</evidence>
<evidence type="ECO:0000256" key="1">
    <source>
        <dbReference type="SAM" id="Phobius"/>
    </source>
</evidence>
<name>A0ABW9KR64_XANCT</name>
<gene>
    <name evidence="2" type="ORF">ACK3FC_03375</name>
</gene>
<keyword evidence="1" id="KW-0812">Transmembrane</keyword>
<keyword evidence="1" id="KW-1133">Transmembrane helix</keyword>
<accession>A0ABW9KR64</accession>
<feature type="transmembrane region" description="Helical" evidence="1">
    <location>
        <begin position="6"/>
        <end position="21"/>
    </location>
</feature>
<organism evidence="2 3">
    <name type="scientific">Xanthomonas translucens pv. translucens</name>
    <dbReference type="NCBI Taxonomy" id="134875"/>
    <lineage>
        <taxon>Bacteria</taxon>
        <taxon>Pseudomonadati</taxon>
        <taxon>Pseudomonadota</taxon>
        <taxon>Gammaproteobacteria</taxon>
        <taxon>Lysobacterales</taxon>
        <taxon>Lysobacteraceae</taxon>
        <taxon>Xanthomonas</taxon>
        <taxon>Xanthomonas translucens group</taxon>
    </lineage>
</organism>
<comment type="caution">
    <text evidence="2">The sequence shown here is derived from an EMBL/GenBank/DDBJ whole genome shotgun (WGS) entry which is preliminary data.</text>
</comment>
<dbReference type="Proteomes" id="UP001635788">
    <property type="component" value="Unassembled WGS sequence"/>
</dbReference>
<keyword evidence="1" id="KW-0472">Membrane</keyword>
<feature type="transmembrane region" description="Helical" evidence="1">
    <location>
        <begin position="33"/>
        <end position="51"/>
    </location>
</feature>
<dbReference type="EMBL" id="JBKAMQ010000002">
    <property type="protein sequence ID" value="MFN6506300.1"/>
    <property type="molecule type" value="Genomic_DNA"/>
</dbReference>
<protein>
    <submittedName>
        <fullName evidence="2">Uncharacterized protein</fullName>
    </submittedName>
</protein>
<evidence type="ECO:0000313" key="3">
    <source>
        <dbReference type="Proteomes" id="UP001635788"/>
    </source>
</evidence>
<dbReference type="RefSeq" id="WP_155646473.1">
    <property type="nucleotide sequence ID" value="NZ_CP064004.1"/>
</dbReference>
<keyword evidence="3" id="KW-1185">Reference proteome</keyword>
<sequence length="57" mass="6098">MNAPQIIWIVLTTAGLTVSLIKDGQPKTGKHHFVAHLIAAAIMAALLWWGGFFGGAR</sequence>
<reference evidence="2 3" key="1">
    <citation type="submission" date="2024-12" db="EMBL/GenBank/DDBJ databases">
        <authorList>
            <person name="Alaofin S."/>
            <person name="Velasco D."/>
            <person name="Li D."/>
            <person name="Baldwin T."/>
            <person name="Liu Z."/>
            <person name="Schachterle J.K."/>
        </authorList>
    </citation>
    <scope>NUCLEOTIDE SEQUENCE [LARGE SCALE GENOMIC DNA]</scope>
    <source>
        <strain evidence="2 3">B1</strain>
    </source>
</reference>
<proteinExistence type="predicted"/>